<evidence type="ECO:0000256" key="1">
    <source>
        <dbReference type="SAM" id="Phobius"/>
    </source>
</evidence>
<sequence>MTRWTASLPLEERVDPMLGVAVAITAISTSAILVRWSGAPSVVKAFYRVLFMTAAVAPFALRDVDDLRAISRRDLVFATGSGLALAAHFASFFESLEWTTVAASVTLITTQPIFVGAGAAALLDERLTPRIVGGMAVALAGAFAMSVGPLVVGPLFGGGDIVAALATAFADSSTQLYGNALALAGAVVGAVYTLTGRSLRQRLSLFAYTFVVYAACAVALGFLAVGTGEPLLGYSQTEWGLFLAMALVPGMFGHTVINWALKYVESSVVSVSLLGEPVGSAILALALLGEVPEVVTVLGGVVVLAGIYVTTRARAT</sequence>
<gene>
    <name evidence="3" type="ordered locus">Htur_2028</name>
</gene>
<protein>
    <recommendedName>
        <fullName evidence="2">EamA domain-containing protein</fullName>
    </recommendedName>
</protein>
<dbReference type="PANTHER" id="PTHR22911:SF76">
    <property type="entry name" value="EAMA DOMAIN-CONTAINING PROTEIN"/>
    <property type="match status" value="1"/>
</dbReference>
<feature type="transmembrane region" description="Helical" evidence="1">
    <location>
        <begin position="176"/>
        <end position="194"/>
    </location>
</feature>
<evidence type="ECO:0000313" key="4">
    <source>
        <dbReference type="Proteomes" id="UP000001903"/>
    </source>
</evidence>
<keyword evidence="1" id="KW-0812">Transmembrane</keyword>
<feature type="transmembrane region" description="Helical" evidence="1">
    <location>
        <begin position="99"/>
        <end position="123"/>
    </location>
</feature>
<feature type="transmembrane region" description="Helical" evidence="1">
    <location>
        <begin position="239"/>
        <end position="261"/>
    </location>
</feature>
<keyword evidence="1" id="KW-1133">Transmembrane helix</keyword>
<dbReference type="Pfam" id="PF00892">
    <property type="entry name" value="EamA"/>
    <property type="match status" value="2"/>
</dbReference>
<dbReference type="InterPro" id="IPR000620">
    <property type="entry name" value="EamA_dom"/>
</dbReference>
<feature type="domain" description="EamA" evidence="2">
    <location>
        <begin position="177"/>
        <end position="311"/>
    </location>
</feature>
<dbReference type="HOGENOM" id="CLU_033863_0_2_2"/>
<feature type="domain" description="EamA" evidence="2">
    <location>
        <begin position="21"/>
        <end position="146"/>
    </location>
</feature>
<evidence type="ECO:0000259" key="2">
    <source>
        <dbReference type="Pfam" id="PF00892"/>
    </source>
</evidence>
<dbReference type="PANTHER" id="PTHR22911">
    <property type="entry name" value="ACYL-MALONYL CONDENSING ENZYME-RELATED"/>
    <property type="match status" value="1"/>
</dbReference>
<dbReference type="KEGG" id="htu:Htur_2028"/>
<feature type="transmembrane region" description="Helical" evidence="1">
    <location>
        <begin position="294"/>
        <end position="311"/>
    </location>
</feature>
<dbReference type="GeneID" id="8742627"/>
<dbReference type="STRING" id="543526.Htur_2028"/>
<feature type="transmembrane region" description="Helical" evidence="1">
    <location>
        <begin position="206"/>
        <end position="227"/>
    </location>
</feature>
<name>D2RT32_HALTV</name>
<dbReference type="EMBL" id="CP001860">
    <property type="protein sequence ID" value="ADB60912.1"/>
    <property type="molecule type" value="Genomic_DNA"/>
</dbReference>
<keyword evidence="4" id="KW-1185">Reference proteome</keyword>
<dbReference type="eggNOG" id="arCOG00271">
    <property type="taxonomic scope" value="Archaea"/>
</dbReference>
<dbReference type="GO" id="GO:0016020">
    <property type="term" value="C:membrane"/>
    <property type="evidence" value="ECO:0007669"/>
    <property type="project" value="InterPro"/>
</dbReference>
<dbReference type="AlphaFoldDB" id="D2RT32"/>
<feature type="transmembrane region" description="Helical" evidence="1">
    <location>
        <begin position="20"/>
        <end position="39"/>
    </location>
</feature>
<feature type="transmembrane region" description="Helical" evidence="1">
    <location>
        <begin position="268"/>
        <end position="288"/>
    </location>
</feature>
<dbReference type="SUPFAM" id="SSF103481">
    <property type="entry name" value="Multidrug resistance efflux transporter EmrE"/>
    <property type="match status" value="2"/>
</dbReference>
<dbReference type="RefSeq" id="WP_012943201.1">
    <property type="nucleotide sequence ID" value="NC_013743.1"/>
</dbReference>
<feature type="transmembrane region" description="Helical" evidence="1">
    <location>
        <begin position="135"/>
        <end position="156"/>
    </location>
</feature>
<organism evidence="3 4">
    <name type="scientific">Haloterrigena turkmenica (strain ATCC 51198 / DSM 5511 / JCM 9101 / NCIMB 13204 / VKM B-1734 / 4k)</name>
    <name type="common">Halococcus turkmenicus</name>
    <dbReference type="NCBI Taxonomy" id="543526"/>
    <lineage>
        <taxon>Archaea</taxon>
        <taxon>Methanobacteriati</taxon>
        <taxon>Methanobacteriota</taxon>
        <taxon>Stenosarchaea group</taxon>
        <taxon>Halobacteria</taxon>
        <taxon>Halobacteriales</taxon>
        <taxon>Natrialbaceae</taxon>
        <taxon>Haloterrigena</taxon>
    </lineage>
</organism>
<proteinExistence type="predicted"/>
<keyword evidence="1" id="KW-0472">Membrane</keyword>
<dbReference type="InterPro" id="IPR037185">
    <property type="entry name" value="EmrE-like"/>
</dbReference>
<evidence type="ECO:0000313" key="3">
    <source>
        <dbReference type="EMBL" id="ADB60912.1"/>
    </source>
</evidence>
<reference evidence="3 4" key="1">
    <citation type="journal article" date="2010" name="Stand. Genomic Sci.">
        <title>Complete genome sequence of Haloterrigena turkmenica type strain (4k).</title>
        <authorList>
            <person name="Saunders E."/>
            <person name="Tindall B.J."/>
            <person name="Fahnrich R."/>
            <person name="Lapidus A."/>
            <person name="Copeland A."/>
            <person name="Del Rio T.G."/>
            <person name="Lucas S."/>
            <person name="Chen F."/>
            <person name="Tice H."/>
            <person name="Cheng J.F."/>
            <person name="Han C."/>
            <person name="Detter J.C."/>
            <person name="Bruce D."/>
            <person name="Goodwin L."/>
            <person name="Chain P."/>
            <person name="Pitluck S."/>
            <person name="Pati A."/>
            <person name="Ivanova N."/>
            <person name="Mavromatis K."/>
            <person name="Chen A."/>
            <person name="Palaniappan K."/>
            <person name="Land M."/>
            <person name="Hauser L."/>
            <person name="Chang Y.J."/>
            <person name="Jeffries C.D."/>
            <person name="Brettin T."/>
            <person name="Rohde M."/>
            <person name="Goker M."/>
            <person name="Bristow J."/>
            <person name="Eisen J.A."/>
            <person name="Markowitz V."/>
            <person name="Hugenholtz P."/>
            <person name="Klenk H.P."/>
            <person name="Kyrpides N.C."/>
        </authorList>
    </citation>
    <scope>NUCLEOTIDE SEQUENCE [LARGE SCALE GENOMIC DNA]</scope>
    <source>
        <strain evidence="4">ATCC 51198 / DSM 5511 / JCM 9101 / NCIMB 13204 / VKM B-1734 / 4k</strain>
    </source>
</reference>
<dbReference type="Proteomes" id="UP000001903">
    <property type="component" value="Chromosome"/>
</dbReference>
<accession>D2RT32</accession>